<dbReference type="EMBL" id="PDDX01000001">
    <property type="protein sequence ID" value="PHI29545.1"/>
    <property type="molecule type" value="Genomic_DNA"/>
</dbReference>
<dbReference type="STRING" id="1111728.GCA_000427805_00439"/>
<evidence type="ECO:0000259" key="2">
    <source>
        <dbReference type="Pfam" id="PF12883"/>
    </source>
</evidence>
<dbReference type="RefSeq" id="WP_029093047.1">
    <property type="nucleotide sequence ID" value="NZ_PDDX01000001.1"/>
</dbReference>
<name>A0A2C6DM66_9GAMM</name>
<reference evidence="4 6" key="3">
    <citation type="submission" date="2019-03" db="EMBL/GenBank/DDBJ databases">
        <authorList>
            <consortium name="Pathogen Informatics"/>
        </authorList>
    </citation>
    <scope>NUCLEOTIDE SEQUENCE [LARGE SCALE GENOMIC DNA]</scope>
    <source>
        <strain evidence="4 6">NCTC12282</strain>
    </source>
</reference>
<feature type="domain" description="DUF3828" evidence="2">
    <location>
        <begin position="28"/>
        <end position="142"/>
    </location>
</feature>
<reference evidence="3" key="1">
    <citation type="submission" date="2017-09" db="EMBL/GenBank/DDBJ databases">
        <title>FDA dAtabase for Regulatory Grade micrObial Sequences (FDA-ARGOS): Supporting development and validation of Infectious Disease Dx tests.</title>
        <authorList>
            <person name="Minogue T."/>
            <person name="Wolcott M."/>
            <person name="Wasieloski L."/>
            <person name="Aguilar W."/>
            <person name="Moore D."/>
            <person name="Tallon L.J."/>
            <person name="Sadzewicz L."/>
            <person name="Ott S."/>
            <person name="Zhao X."/>
            <person name="Nagaraj S."/>
            <person name="Vavikolanu K."/>
            <person name="Aluvathingal J."/>
            <person name="Nadendla S."/>
            <person name="Sichtig H."/>
        </authorList>
    </citation>
    <scope>NUCLEOTIDE SEQUENCE</scope>
    <source>
        <strain evidence="3">FDAARGOS_387</strain>
    </source>
</reference>
<dbReference type="Pfam" id="PF12883">
    <property type="entry name" value="DUF3828"/>
    <property type="match status" value="1"/>
</dbReference>
<keyword evidence="5" id="KW-1185">Reference proteome</keyword>
<gene>
    <name evidence="3" type="ORF">CRN84_09495</name>
    <name evidence="4" type="ORF">NCTC12282_02804</name>
</gene>
<sequence length="166" mass="18788">MFKRLFLLLVLVSSGVAAAPLLEDPALFLQKIYRSYASGFDAVRLDDKGDKQILSDEFLRVVEQDSELANGEIGYLGYDPICHCQDYQNLVVEDITVISNDNQTSRLQVIFRPFAESTKKVSQTFLLKAKNGAWLIDDIVTENGSLHQNMLKSNHEIRRNSPVPER</sequence>
<feature type="chain" id="PRO_5033301089" evidence="1">
    <location>
        <begin position="19"/>
        <end position="166"/>
    </location>
</feature>
<evidence type="ECO:0000313" key="4">
    <source>
        <dbReference type="EMBL" id="VFS47862.1"/>
    </source>
</evidence>
<reference evidence="5" key="2">
    <citation type="submission" date="2017-09" db="EMBL/GenBank/DDBJ databases">
        <title>FDA dAtabase for Regulatory Grade micrObial Sequences (FDA-ARGOS): Supporting development and validation of Infectious Disease Dx tests.</title>
        <authorList>
            <person name="Minogue T."/>
            <person name="Wolcott M."/>
            <person name="Wasieloski L."/>
            <person name="Aguilar W."/>
            <person name="Moore D."/>
            <person name="Tallon L."/>
            <person name="Sadzewicz L."/>
            <person name="Ott S."/>
            <person name="Zhao X."/>
            <person name="Nagaraj S."/>
            <person name="Vavikolanu K."/>
            <person name="Aluvathingal J."/>
            <person name="Nadendla S."/>
            <person name="Sichtig H."/>
        </authorList>
    </citation>
    <scope>NUCLEOTIDE SEQUENCE [LARGE SCALE GENOMIC DNA]</scope>
    <source>
        <strain evidence="5">FDAARGOS_387</strain>
    </source>
</reference>
<organism evidence="3 5">
    <name type="scientific">Budvicia aquatica</name>
    <dbReference type="NCBI Taxonomy" id="82979"/>
    <lineage>
        <taxon>Bacteria</taxon>
        <taxon>Pseudomonadati</taxon>
        <taxon>Pseudomonadota</taxon>
        <taxon>Gammaproteobacteria</taxon>
        <taxon>Enterobacterales</taxon>
        <taxon>Budviciaceae</taxon>
        <taxon>Budvicia</taxon>
    </lineage>
</organism>
<keyword evidence="1" id="KW-0732">Signal</keyword>
<accession>A0A2C6DM66</accession>
<proteinExistence type="predicted"/>
<evidence type="ECO:0000313" key="5">
    <source>
        <dbReference type="Proteomes" id="UP000224974"/>
    </source>
</evidence>
<dbReference type="OrthoDB" id="7204586at2"/>
<dbReference type="AlphaFoldDB" id="A0A2C6DM66"/>
<protein>
    <submittedName>
        <fullName evidence="3">DUF3828 domain-containing protein</fullName>
    </submittedName>
</protein>
<feature type="signal peptide" evidence="1">
    <location>
        <begin position="1"/>
        <end position="18"/>
    </location>
</feature>
<dbReference type="Proteomes" id="UP000373449">
    <property type="component" value="Unassembled WGS sequence"/>
</dbReference>
<evidence type="ECO:0000256" key="1">
    <source>
        <dbReference type="SAM" id="SignalP"/>
    </source>
</evidence>
<dbReference type="Gene3D" id="3.10.450.50">
    <property type="match status" value="1"/>
</dbReference>
<dbReference type="InterPro" id="IPR024289">
    <property type="entry name" value="DUF3828"/>
</dbReference>
<dbReference type="EMBL" id="CAADJA010000002">
    <property type="protein sequence ID" value="VFS47862.1"/>
    <property type="molecule type" value="Genomic_DNA"/>
</dbReference>
<evidence type="ECO:0000313" key="3">
    <source>
        <dbReference type="EMBL" id="PHI29545.1"/>
    </source>
</evidence>
<dbReference type="Proteomes" id="UP000224974">
    <property type="component" value="Unassembled WGS sequence"/>
</dbReference>
<evidence type="ECO:0000313" key="6">
    <source>
        <dbReference type="Proteomes" id="UP000373449"/>
    </source>
</evidence>